<dbReference type="OrthoDB" id="9775268at2"/>
<dbReference type="AlphaFoldDB" id="A0A1V4INR0"/>
<evidence type="ECO:0000256" key="5">
    <source>
        <dbReference type="ARBA" id="ARBA00022989"/>
    </source>
</evidence>
<dbReference type="STRING" id="1450648.CLORY_22710"/>
<feature type="transmembrane region" description="Helical" evidence="8">
    <location>
        <begin position="377"/>
        <end position="395"/>
    </location>
</feature>
<dbReference type="Proteomes" id="UP000190080">
    <property type="component" value="Unassembled WGS sequence"/>
</dbReference>
<dbReference type="InterPro" id="IPR036259">
    <property type="entry name" value="MFS_trans_sf"/>
</dbReference>
<dbReference type="InterPro" id="IPR011701">
    <property type="entry name" value="MFS"/>
</dbReference>
<dbReference type="GO" id="GO:0022857">
    <property type="term" value="F:transmembrane transporter activity"/>
    <property type="evidence" value="ECO:0007669"/>
    <property type="project" value="InterPro"/>
</dbReference>
<dbReference type="InterPro" id="IPR022324">
    <property type="entry name" value="Bacilysin_exporter_BacE_put"/>
</dbReference>
<evidence type="ECO:0000313" key="10">
    <source>
        <dbReference type="EMBL" id="OPJ61405.1"/>
    </source>
</evidence>
<sequence length="431" mass="46845">MKNENKEKLWSRSFFILWQGQLVSTIGDAVYSIALGFWVLAVTGSTALMGTLMAASTLPGILVSPFAGVLIDKCNKKRLFIFLDMIRGICIVLLAVAANKGFIAIWMVFAAGILLSVCGAIFAPGIQAAVPELVPKSKVSNATSVFSVVSAGSNMIGNVAGGFLYQALGAPMLFLFDGLSFIFSGATMPFVKIPKNTRKEKIHFVEDMAEGFRFMWHQIGLRMILIIAALSNFFCFIGIVLIMPLCQTTSYLGAGRYGIIMACYMAGSMAGFMFLSIFSPKPKNKFKIFIVTNIISNISMISSINQPFFVIMNILLVLAGFTNSIFNVILISTVQASTPQQVRGKVMSFLNMTTQGFTPFAMALGGVLGGIFPIKTVISAAFIIVFLVTMPSYFIKSFKSYITAEYQGVSSTDAEQNQETEEKETLAEQGI</sequence>
<feature type="transmembrane region" description="Helical" evidence="8">
    <location>
        <begin position="346"/>
        <end position="371"/>
    </location>
</feature>
<evidence type="ECO:0000256" key="7">
    <source>
        <dbReference type="SAM" id="MobiDB-lite"/>
    </source>
</evidence>
<keyword evidence="6 8" id="KW-0472">Membrane</keyword>
<evidence type="ECO:0000313" key="11">
    <source>
        <dbReference type="Proteomes" id="UP000190080"/>
    </source>
</evidence>
<feature type="transmembrane region" description="Helical" evidence="8">
    <location>
        <begin position="103"/>
        <end position="123"/>
    </location>
</feature>
<dbReference type="PANTHER" id="PTHR23513">
    <property type="entry name" value="INTEGRAL MEMBRANE EFFLUX PROTEIN-RELATED"/>
    <property type="match status" value="1"/>
</dbReference>
<dbReference type="InterPro" id="IPR020846">
    <property type="entry name" value="MFS_dom"/>
</dbReference>
<feature type="transmembrane region" description="Helical" evidence="8">
    <location>
        <begin position="286"/>
        <end position="304"/>
    </location>
</feature>
<feature type="transmembrane region" description="Helical" evidence="8">
    <location>
        <begin position="79"/>
        <end position="97"/>
    </location>
</feature>
<dbReference type="GO" id="GO:0005886">
    <property type="term" value="C:plasma membrane"/>
    <property type="evidence" value="ECO:0007669"/>
    <property type="project" value="UniProtKB-SubCell"/>
</dbReference>
<reference evidence="10 11" key="1">
    <citation type="submission" date="2017-03" db="EMBL/GenBank/DDBJ databases">
        <title>Genome sequence of Clostridium oryzae DSM 28571.</title>
        <authorList>
            <person name="Poehlein A."/>
            <person name="Daniel R."/>
        </authorList>
    </citation>
    <scope>NUCLEOTIDE SEQUENCE [LARGE SCALE GENOMIC DNA]</scope>
    <source>
        <strain evidence="10 11">DSM 28571</strain>
    </source>
</reference>
<proteinExistence type="predicted"/>
<evidence type="ECO:0000256" key="6">
    <source>
        <dbReference type="ARBA" id="ARBA00023136"/>
    </source>
</evidence>
<protein>
    <submittedName>
        <fullName evidence="10">Enterobactin exporter EntS</fullName>
    </submittedName>
</protein>
<feature type="transmembrane region" description="Helical" evidence="8">
    <location>
        <begin position="223"/>
        <end position="245"/>
    </location>
</feature>
<keyword evidence="2" id="KW-0813">Transport</keyword>
<evidence type="ECO:0000256" key="1">
    <source>
        <dbReference type="ARBA" id="ARBA00004651"/>
    </source>
</evidence>
<comment type="subcellular location">
    <subcellularLocation>
        <location evidence="1">Cell membrane</location>
        <topology evidence="1">Multi-pass membrane protein</topology>
    </subcellularLocation>
</comment>
<keyword evidence="4 8" id="KW-0812">Transmembrane</keyword>
<dbReference type="PRINTS" id="PR01988">
    <property type="entry name" value="EXPORTERBACE"/>
</dbReference>
<dbReference type="PROSITE" id="PS50850">
    <property type="entry name" value="MFS"/>
    <property type="match status" value="1"/>
</dbReference>
<feature type="transmembrane region" description="Helical" evidence="8">
    <location>
        <begin position="310"/>
        <end position="334"/>
    </location>
</feature>
<feature type="transmembrane region" description="Helical" evidence="8">
    <location>
        <begin position="144"/>
        <end position="165"/>
    </location>
</feature>
<feature type="transmembrane region" description="Helical" evidence="8">
    <location>
        <begin position="171"/>
        <end position="191"/>
    </location>
</feature>
<feature type="transmembrane region" description="Helical" evidence="8">
    <location>
        <begin position="47"/>
        <end position="67"/>
    </location>
</feature>
<evidence type="ECO:0000256" key="8">
    <source>
        <dbReference type="SAM" id="Phobius"/>
    </source>
</evidence>
<gene>
    <name evidence="10" type="ORF">CLORY_22710</name>
</gene>
<name>A0A1V4INR0_9CLOT</name>
<feature type="transmembrane region" description="Helical" evidence="8">
    <location>
        <begin position="21"/>
        <end position="41"/>
    </location>
</feature>
<keyword evidence="11" id="KW-1185">Reference proteome</keyword>
<dbReference type="SUPFAM" id="SSF103473">
    <property type="entry name" value="MFS general substrate transporter"/>
    <property type="match status" value="1"/>
</dbReference>
<evidence type="ECO:0000259" key="9">
    <source>
        <dbReference type="PROSITE" id="PS50850"/>
    </source>
</evidence>
<dbReference type="EMBL" id="MZGV01000022">
    <property type="protein sequence ID" value="OPJ61405.1"/>
    <property type="molecule type" value="Genomic_DNA"/>
</dbReference>
<accession>A0A1V4INR0</accession>
<dbReference type="Gene3D" id="1.20.1250.20">
    <property type="entry name" value="MFS general substrate transporter like domains"/>
    <property type="match status" value="1"/>
</dbReference>
<feature type="transmembrane region" description="Helical" evidence="8">
    <location>
        <begin position="257"/>
        <end position="279"/>
    </location>
</feature>
<comment type="caution">
    <text evidence="10">The sequence shown here is derived from an EMBL/GenBank/DDBJ whole genome shotgun (WGS) entry which is preliminary data.</text>
</comment>
<evidence type="ECO:0000256" key="2">
    <source>
        <dbReference type="ARBA" id="ARBA00022448"/>
    </source>
</evidence>
<dbReference type="CDD" id="cd06173">
    <property type="entry name" value="MFS_MefA_like"/>
    <property type="match status" value="1"/>
</dbReference>
<feature type="domain" description="Major facilitator superfamily (MFS) profile" evidence="9">
    <location>
        <begin position="13"/>
        <end position="394"/>
    </location>
</feature>
<dbReference type="RefSeq" id="WP_079424419.1">
    <property type="nucleotide sequence ID" value="NZ_MZGV01000022.1"/>
</dbReference>
<evidence type="ECO:0000256" key="3">
    <source>
        <dbReference type="ARBA" id="ARBA00022475"/>
    </source>
</evidence>
<keyword evidence="5 8" id="KW-1133">Transmembrane helix</keyword>
<feature type="region of interest" description="Disordered" evidence="7">
    <location>
        <begin position="412"/>
        <end position="431"/>
    </location>
</feature>
<keyword evidence="3" id="KW-1003">Cell membrane</keyword>
<organism evidence="10 11">
    <name type="scientific">Clostridium oryzae</name>
    <dbReference type="NCBI Taxonomy" id="1450648"/>
    <lineage>
        <taxon>Bacteria</taxon>
        <taxon>Bacillati</taxon>
        <taxon>Bacillota</taxon>
        <taxon>Clostridia</taxon>
        <taxon>Eubacteriales</taxon>
        <taxon>Clostridiaceae</taxon>
        <taxon>Clostridium</taxon>
    </lineage>
</organism>
<evidence type="ECO:0000256" key="4">
    <source>
        <dbReference type="ARBA" id="ARBA00022692"/>
    </source>
</evidence>
<dbReference type="Pfam" id="PF07690">
    <property type="entry name" value="MFS_1"/>
    <property type="match status" value="1"/>
</dbReference>
<dbReference type="PANTHER" id="PTHR23513:SF6">
    <property type="entry name" value="MAJOR FACILITATOR SUPERFAMILY ASSOCIATED DOMAIN-CONTAINING PROTEIN"/>
    <property type="match status" value="1"/>
</dbReference>